<accession>A0ABD0VZ34</accession>
<dbReference type="Pfam" id="PF00355">
    <property type="entry name" value="Rieske"/>
    <property type="match status" value="1"/>
</dbReference>
<keyword evidence="3" id="KW-0408">Iron</keyword>
<dbReference type="EMBL" id="JAGEUA010000011">
    <property type="protein sequence ID" value="KAL0963070.1"/>
    <property type="molecule type" value="Genomic_DNA"/>
</dbReference>
<dbReference type="InterPro" id="IPR027033">
    <property type="entry name" value="Cnh"/>
</dbReference>
<evidence type="ECO:0000256" key="4">
    <source>
        <dbReference type="ARBA" id="ARBA00023014"/>
    </source>
</evidence>
<dbReference type="PANTHER" id="PTHR46522">
    <property type="entry name" value="CYTIDINE MONOPHOSPHATE-N-ACETYLNEURAMINIC ACID HYDROXYLASE"/>
    <property type="match status" value="1"/>
</dbReference>
<dbReference type="SUPFAM" id="SSF50022">
    <property type="entry name" value="ISP domain"/>
    <property type="match status" value="1"/>
</dbReference>
<dbReference type="PANTHER" id="PTHR46522:SF1">
    <property type="entry name" value="INACTIVE CYTIDINE MONOPHOSPHATE-N-ACETYLNEURAMINIC ACID HYDROXYLASE"/>
    <property type="match status" value="1"/>
</dbReference>
<dbReference type="Gene3D" id="2.102.10.10">
    <property type="entry name" value="Rieske [2Fe-2S] iron-sulphur domain"/>
    <property type="match status" value="1"/>
</dbReference>
<dbReference type="PROSITE" id="PS51296">
    <property type="entry name" value="RIESKE"/>
    <property type="match status" value="1"/>
</dbReference>
<sequence>MHDPGQPARHSRTVLSLDPEVVGSLKDGINFKKSTDDGMWYIIYKDQQGELKACKNQCKHQGGLFIKDIEDLDGRTVRCTKHYWKLNVSTMCYVNPPESFTQDEFEVVMTDEGGLKLVEVIVHDPWLAEPRDLQKLQEGEMTVPWFCQPGVMDNHLDKLQTTFICHHNFCVEQ</sequence>
<comment type="caution">
    <text evidence="6">The sequence shown here is derived from an EMBL/GenBank/DDBJ whole genome shotgun (WGS) entry which is preliminary data.</text>
</comment>
<evidence type="ECO:0000313" key="6">
    <source>
        <dbReference type="EMBL" id="KAL0963070.1"/>
    </source>
</evidence>
<keyword evidence="2" id="KW-0479">Metal-binding</keyword>
<keyword evidence="7" id="KW-1185">Reference proteome</keyword>
<dbReference type="AlphaFoldDB" id="A0ABD0VZ34"/>
<evidence type="ECO:0000313" key="7">
    <source>
        <dbReference type="Proteomes" id="UP001557470"/>
    </source>
</evidence>
<proteinExistence type="predicted"/>
<keyword evidence="4" id="KW-0411">Iron-sulfur</keyword>
<name>A0ABD0VZ34_UMBPY</name>
<dbReference type="Proteomes" id="UP001557470">
    <property type="component" value="Unassembled WGS sequence"/>
</dbReference>
<organism evidence="6 7">
    <name type="scientific">Umbra pygmaea</name>
    <name type="common">Eastern mudminnow</name>
    <dbReference type="NCBI Taxonomy" id="75934"/>
    <lineage>
        <taxon>Eukaryota</taxon>
        <taxon>Metazoa</taxon>
        <taxon>Chordata</taxon>
        <taxon>Craniata</taxon>
        <taxon>Vertebrata</taxon>
        <taxon>Euteleostomi</taxon>
        <taxon>Actinopterygii</taxon>
        <taxon>Neopterygii</taxon>
        <taxon>Teleostei</taxon>
        <taxon>Protacanthopterygii</taxon>
        <taxon>Esociformes</taxon>
        <taxon>Umbridae</taxon>
        <taxon>Umbra</taxon>
    </lineage>
</organism>
<evidence type="ECO:0000259" key="5">
    <source>
        <dbReference type="PROSITE" id="PS51296"/>
    </source>
</evidence>
<dbReference type="InterPro" id="IPR036922">
    <property type="entry name" value="Rieske_2Fe-2S_sf"/>
</dbReference>
<evidence type="ECO:0000256" key="3">
    <source>
        <dbReference type="ARBA" id="ARBA00023004"/>
    </source>
</evidence>
<evidence type="ECO:0000256" key="1">
    <source>
        <dbReference type="ARBA" id="ARBA00022714"/>
    </source>
</evidence>
<reference evidence="6 7" key="1">
    <citation type="submission" date="2024-06" db="EMBL/GenBank/DDBJ databases">
        <authorList>
            <person name="Pan Q."/>
            <person name="Wen M."/>
            <person name="Jouanno E."/>
            <person name="Zahm M."/>
            <person name="Klopp C."/>
            <person name="Cabau C."/>
            <person name="Louis A."/>
            <person name="Berthelot C."/>
            <person name="Parey E."/>
            <person name="Roest Crollius H."/>
            <person name="Montfort J."/>
            <person name="Robinson-Rechavi M."/>
            <person name="Bouchez O."/>
            <person name="Lampietro C."/>
            <person name="Lopez Roques C."/>
            <person name="Donnadieu C."/>
            <person name="Postlethwait J."/>
            <person name="Bobe J."/>
            <person name="Verreycken H."/>
            <person name="Guiguen Y."/>
        </authorList>
    </citation>
    <scope>NUCLEOTIDE SEQUENCE [LARGE SCALE GENOMIC DNA]</scope>
    <source>
        <strain evidence="6">Up_M1</strain>
        <tissue evidence="6">Testis</tissue>
    </source>
</reference>
<dbReference type="GO" id="GO:0051537">
    <property type="term" value="F:2 iron, 2 sulfur cluster binding"/>
    <property type="evidence" value="ECO:0007669"/>
    <property type="project" value="UniProtKB-KW"/>
</dbReference>
<feature type="domain" description="Rieske" evidence="5">
    <location>
        <begin position="17"/>
        <end position="116"/>
    </location>
</feature>
<keyword evidence="1" id="KW-0001">2Fe-2S</keyword>
<dbReference type="InterPro" id="IPR017941">
    <property type="entry name" value="Rieske_2Fe-2S"/>
</dbReference>
<gene>
    <name evidence="6" type="ORF">UPYG_G00349290</name>
</gene>
<evidence type="ECO:0000256" key="2">
    <source>
        <dbReference type="ARBA" id="ARBA00022723"/>
    </source>
</evidence>
<protein>
    <recommendedName>
        <fullName evidence="5">Rieske domain-containing protein</fullName>
    </recommendedName>
</protein>
<dbReference type="GO" id="GO:0046872">
    <property type="term" value="F:metal ion binding"/>
    <property type="evidence" value="ECO:0007669"/>
    <property type="project" value="UniProtKB-KW"/>
</dbReference>